<feature type="domain" description="RecA family profile 1" evidence="14">
    <location>
        <begin position="68"/>
        <end position="217"/>
    </location>
</feature>
<evidence type="ECO:0000256" key="4">
    <source>
        <dbReference type="ARBA" id="ARBA00022771"/>
    </source>
</evidence>
<evidence type="ECO:0000256" key="9">
    <source>
        <dbReference type="ARBA" id="ARBA00023125"/>
    </source>
</evidence>
<name>A0A9D1TCR7_9FIRM</name>
<comment type="function">
    <text evidence="13">DNA-dependent ATPase involved in processing of recombination intermediates, plays a role in repairing DNA breaks. Stimulates the branch migration of RecA-mediated strand transfer reactions, allowing the 3' invading strand to extend heteroduplex DNA faster. Binds ssDNA in the presence of ADP but not other nucleotides, has ATPase activity that is stimulated by ssDNA and various branched DNA structures, but inhibited by SSB. Does not have RecA's homology-searching function.</text>
</comment>
<feature type="short sequence motif" description="RadA KNRFG motif" evidence="11">
    <location>
        <begin position="254"/>
        <end position="258"/>
    </location>
</feature>
<dbReference type="InterPro" id="IPR020588">
    <property type="entry name" value="RecA_ATP-bd"/>
</dbReference>
<dbReference type="AlphaFoldDB" id="A0A9D1TCR7"/>
<dbReference type="EMBL" id="DVOT01000145">
    <property type="protein sequence ID" value="HIV27926.1"/>
    <property type="molecule type" value="Genomic_DNA"/>
</dbReference>
<dbReference type="CDD" id="cd01121">
    <property type="entry name" value="RadA_SMS_N"/>
    <property type="match status" value="1"/>
</dbReference>
<dbReference type="GO" id="GO:0005524">
    <property type="term" value="F:ATP binding"/>
    <property type="evidence" value="ECO:0007669"/>
    <property type="project" value="UniProtKB-UniRule"/>
</dbReference>
<comment type="similarity">
    <text evidence="11 13">Belongs to the RecA family. RadA subfamily.</text>
</comment>
<dbReference type="FunFam" id="3.40.50.300:FF:000050">
    <property type="entry name" value="DNA repair protein RadA"/>
    <property type="match status" value="1"/>
</dbReference>
<evidence type="ECO:0000256" key="10">
    <source>
        <dbReference type="ARBA" id="ARBA00023204"/>
    </source>
</evidence>
<dbReference type="PANTHER" id="PTHR32472">
    <property type="entry name" value="DNA REPAIR PROTEIN RADA"/>
    <property type="match status" value="1"/>
</dbReference>
<comment type="caution">
    <text evidence="15">The sequence shown here is derived from an EMBL/GenBank/DDBJ whole genome shotgun (WGS) entry which is preliminary data.</text>
</comment>
<keyword evidence="5" id="KW-0378">Hydrolase</keyword>
<keyword evidence="9 11" id="KW-0238">DNA-binding</keyword>
<comment type="function">
    <text evidence="11">Plays a role in repairing double-strand DNA breaks, probably involving stabilizing or processing branched DNA or blocked replication forks.</text>
</comment>
<keyword evidence="1 11" id="KW-0479">Metal-binding</keyword>
<dbReference type="GO" id="GO:0004176">
    <property type="term" value="F:ATP-dependent peptidase activity"/>
    <property type="evidence" value="ECO:0007669"/>
    <property type="project" value="InterPro"/>
</dbReference>
<dbReference type="HAMAP" id="MF_01498">
    <property type="entry name" value="RadA_bact"/>
    <property type="match status" value="1"/>
</dbReference>
<keyword evidence="7 11" id="KW-0067">ATP-binding</keyword>
<keyword evidence="6 13" id="KW-0862">Zinc</keyword>
<dbReference type="InterPro" id="IPR020568">
    <property type="entry name" value="Ribosomal_Su5_D2-typ_SF"/>
</dbReference>
<dbReference type="InterPro" id="IPR041166">
    <property type="entry name" value="Rubredoxin_2"/>
</dbReference>
<comment type="domain">
    <text evidence="11">The middle region has homology to RecA with ATPase motifs including the RadA KNRFG motif, while the C-terminus is homologous to Lon protease.</text>
</comment>
<dbReference type="InterPro" id="IPR008269">
    <property type="entry name" value="Lon_proteolytic"/>
</dbReference>
<evidence type="ECO:0000313" key="15">
    <source>
        <dbReference type="EMBL" id="HIV27926.1"/>
    </source>
</evidence>
<keyword evidence="10 11" id="KW-0234">DNA repair</keyword>
<dbReference type="InterPro" id="IPR003593">
    <property type="entry name" value="AAA+_ATPase"/>
</dbReference>
<evidence type="ECO:0000256" key="2">
    <source>
        <dbReference type="ARBA" id="ARBA00022741"/>
    </source>
</evidence>
<feature type="binding site" evidence="11">
    <location>
        <begin position="97"/>
        <end position="104"/>
    </location>
    <ligand>
        <name>ATP</name>
        <dbReference type="ChEBI" id="CHEBI:30616"/>
    </ligand>
</feature>
<protein>
    <recommendedName>
        <fullName evidence="11 12">DNA repair protein RadA</fullName>
    </recommendedName>
</protein>
<dbReference type="Gene3D" id="3.40.50.300">
    <property type="entry name" value="P-loop containing nucleotide triphosphate hydrolases"/>
    <property type="match status" value="1"/>
</dbReference>
<evidence type="ECO:0000256" key="12">
    <source>
        <dbReference type="NCBIfam" id="TIGR00416"/>
    </source>
</evidence>
<sequence>MAKVKTSFVCGECGYESARWYGKCPQCGSWNAMSEVEIAPRQEEAKRNRHAGDGAAQAYLIGDIPEEAAQRLSSGIGELDRVLGGGAVEGAVMLVGGDPGIGKSTLLTQASANMARAGIPVLYASGEESARQIKLRARRLGAEAAGFYVLAENDMEAVLHAAQKLGARMLVIDSIQTMLLPGIASTPGSVTQVRETATALIRYAKQNGCGAFLVGHVTKEGSLAGPRVLEHMVDVVLYFEGDRQHQYRMLRAVKNRYGSSNELGMFEMAGDGMREVKNASEMLLSERAADASGSVVMCAMEGTRPMLTDVQALVTTTVFGNPRRMASGVDQGRLALLLAVLEKRAGFRLYDQDVYINIAGGMTLTEPAADLALVLAVASSRWNVSPGTDFAAMGEVGLAGEVRAIAHAQRRVDECVRLGFRRIVLPRANLRQIQAPEGAQIVGVSTVLEATALLKRTNRANAQEGE</sequence>
<feature type="region of interest" description="Lon-protease-like" evidence="11">
    <location>
        <begin position="353"/>
        <end position="466"/>
    </location>
</feature>
<dbReference type="GO" id="GO:0008270">
    <property type="term" value="F:zinc ion binding"/>
    <property type="evidence" value="ECO:0007669"/>
    <property type="project" value="UniProtKB-KW"/>
</dbReference>
<dbReference type="PRINTS" id="PR01874">
    <property type="entry name" value="DNAREPAIRADA"/>
</dbReference>
<reference evidence="15" key="1">
    <citation type="submission" date="2020-10" db="EMBL/GenBank/DDBJ databases">
        <authorList>
            <person name="Gilroy R."/>
        </authorList>
    </citation>
    <scope>NUCLEOTIDE SEQUENCE</scope>
    <source>
        <strain evidence="15">CHK183-6373</strain>
    </source>
</reference>
<dbReference type="Proteomes" id="UP000886884">
    <property type="component" value="Unassembled WGS sequence"/>
</dbReference>
<dbReference type="InterPro" id="IPR027417">
    <property type="entry name" value="P-loop_NTPase"/>
</dbReference>
<proteinExistence type="inferred from homology"/>
<organism evidence="15 16">
    <name type="scientific">Candidatus Ornithocaccomicrobium faecavium</name>
    <dbReference type="NCBI Taxonomy" id="2840890"/>
    <lineage>
        <taxon>Bacteria</taxon>
        <taxon>Bacillati</taxon>
        <taxon>Bacillota</taxon>
        <taxon>Clostridia</taxon>
        <taxon>Candidatus Ornithocaccomicrobium</taxon>
    </lineage>
</organism>
<dbReference type="PROSITE" id="PS50162">
    <property type="entry name" value="RECA_2"/>
    <property type="match status" value="1"/>
</dbReference>
<evidence type="ECO:0000256" key="5">
    <source>
        <dbReference type="ARBA" id="ARBA00022801"/>
    </source>
</evidence>
<dbReference type="SUPFAM" id="SSF52540">
    <property type="entry name" value="P-loop containing nucleoside triphosphate hydrolases"/>
    <property type="match status" value="1"/>
</dbReference>
<accession>A0A9D1TCR7</accession>
<dbReference type="GO" id="GO:0000725">
    <property type="term" value="P:recombinational repair"/>
    <property type="evidence" value="ECO:0007669"/>
    <property type="project" value="UniProtKB-UniRule"/>
</dbReference>
<dbReference type="Pfam" id="PF18073">
    <property type="entry name" value="Zn_ribbon_LapB"/>
    <property type="match status" value="1"/>
</dbReference>
<dbReference type="PANTHER" id="PTHR32472:SF10">
    <property type="entry name" value="DNA REPAIR PROTEIN RADA-LIKE PROTEIN"/>
    <property type="match status" value="1"/>
</dbReference>
<dbReference type="GO" id="GO:0006508">
    <property type="term" value="P:proteolysis"/>
    <property type="evidence" value="ECO:0007669"/>
    <property type="project" value="InterPro"/>
</dbReference>
<evidence type="ECO:0000256" key="3">
    <source>
        <dbReference type="ARBA" id="ARBA00022763"/>
    </source>
</evidence>
<keyword evidence="4 13" id="KW-0863">Zinc-finger</keyword>
<evidence type="ECO:0000256" key="1">
    <source>
        <dbReference type="ARBA" id="ARBA00022723"/>
    </source>
</evidence>
<dbReference type="InterPro" id="IPR014721">
    <property type="entry name" value="Ribsml_uS5_D2-typ_fold_subgr"/>
</dbReference>
<dbReference type="GO" id="GO:0003684">
    <property type="term" value="F:damaged DNA binding"/>
    <property type="evidence" value="ECO:0007669"/>
    <property type="project" value="InterPro"/>
</dbReference>
<dbReference type="InterPro" id="IPR004504">
    <property type="entry name" value="DNA_repair_RadA"/>
</dbReference>
<keyword evidence="3 11" id="KW-0227">DNA damage</keyword>
<dbReference type="GO" id="GO:0005829">
    <property type="term" value="C:cytosol"/>
    <property type="evidence" value="ECO:0007669"/>
    <property type="project" value="TreeGrafter"/>
</dbReference>
<evidence type="ECO:0000256" key="8">
    <source>
        <dbReference type="ARBA" id="ARBA00023016"/>
    </source>
</evidence>
<dbReference type="Pfam" id="PF13481">
    <property type="entry name" value="AAA_25"/>
    <property type="match status" value="1"/>
</dbReference>
<dbReference type="GO" id="GO:0140664">
    <property type="term" value="F:ATP-dependent DNA damage sensor activity"/>
    <property type="evidence" value="ECO:0007669"/>
    <property type="project" value="InterPro"/>
</dbReference>
<evidence type="ECO:0000256" key="11">
    <source>
        <dbReference type="HAMAP-Rule" id="MF_01498"/>
    </source>
</evidence>
<evidence type="ECO:0000256" key="7">
    <source>
        <dbReference type="ARBA" id="ARBA00022840"/>
    </source>
</evidence>
<dbReference type="Gene3D" id="3.30.230.10">
    <property type="match status" value="1"/>
</dbReference>
<dbReference type="SMART" id="SM00382">
    <property type="entry name" value="AAA"/>
    <property type="match status" value="1"/>
</dbReference>
<keyword evidence="8 11" id="KW-0346">Stress response</keyword>
<dbReference type="SUPFAM" id="SSF54211">
    <property type="entry name" value="Ribosomal protein S5 domain 2-like"/>
    <property type="match status" value="1"/>
</dbReference>
<evidence type="ECO:0000256" key="13">
    <source>
        <dbReference type="RuleBase" id="RU003555"/>
    </source>
</evidence>
<reference evidence="15" key="2">
    <citation type="journal article" date="2021" name="PeerJ">
        <title>Extensive microbial diversity within the chicken gut microbiome revealed by metagenomics and culture.</title>
        <authorList>
            <person name="Gilroy R."/>
            <person name="Ravi A."/>
            <person name="Getino M."/>
            <person name="Pursley I."/>
            <person name="Horton D.L."/>
            <person name="Alikhan N.F."/>
            <person name="Baker D."/>
            <person name="Gharbi K."/>
            <person name="Hall N."/>
            <person name="Watson M."/>
            <person name="Adriaenssens E.M."/>
            <person name="Foster-Nyarko E."/>
            <person name="Jarju S."/>
            <person name="Secka A."/>
            <person name="Antonio M."/>
            <person name="Oren A."/>
            <person name="Chaudhuri R.R."/>
            <person name="La Ragione R."/>
            <person name="Hildebrand F."/>
            <person name="Pallen M.J."/>
        </authorList>
    </citation>
    <scope>NUCLEOTIDE SEQUENCE</scope>
    <source>
        <strain evidence="15">CHK183-6373</strain>
    </source>
</reference>
<evidence type="ECO:0000313" key="16">
    <source>
        <dbReference type="Proteomes" id="UP000886884"/>
    </source>
</evidence>
<evidence type="ECO:0000259" key="14">
    <source>
        <dbReference type="PROSITE" id="PS50162"/>
    </source>
</evidence>
<dbReference type="Pfam" id="PF05362">
    <property type="entry name" value="Lon_C"/>
    <property type="match status" value="1"/>
</dbReference>
<dbReference type="NCBIfam" id="TIGR00416">
    <property type="entry name" value="sms"/>
    <property type="match status" value="1"/>
</dbReference>
<dbReference type="GO" id="GO:0004252">
    <property type="term" value="F:serine-type endopeptidase activity"/>
    <property type="evidence" value="ECO:0007669"/>
    <property type="project" value="InterPro"/>
</dbReference>
<keyword evidence="2 11" id="KW-0547">Nucleotide-binding</keyword>
<gene>
    <name evidence="11 15" type="primary">radA</name>
    <name evidence="15" type="ORF">IAA64_08150</name>
</gene>
<evidence type="ECO:0000256" key="6">
    <source>
        <dbReference type="ARBA" id="ARBA00022833"/>
    </source>
</evidence>